<gene>
    <name evidence="1" type="ORF">BpHYR1_037495</name>
</gene>
<dbReference type="Proteomes" id="UP000276133">
    <property type="component" value="Unassembled WGS sequence"/>
</dbReference>
<organism evidence="1 2">
    <name type="scientific">Brachionus plicatilis</name>
    <name type="common">Marine rotifer</name>
    <name type="synonym">Brachionus muelleri</name>
    <dbReference type="NCBI Taxonomy" id="10195"/>
    <lineage>
        <taxon>Eukaryota</taxon>
        <taxon>Metazoa</taxon>
        <taxon>Spiralia</taxon>
        <taxon>Gnathifera</taxon>
        <taxon>Rotifera</taxon>
        <taxon>Eurotatoria</taxon>
        <taxon>Monogononta</taxon>
        <taxon>Pseudotrocha</taxon>
        <taxon>Ploima</taxon>
        <taxon>Brachionidae</taxon>
        <taxon>Brachionus</taxon>
    </lineage>
</organism>
<evidence type="ECO:0000313" key="1">
    <source>
        <dbReference type="EMBL" id="RMZ99154.1"/>
    </source>
</evidence>
<proteinExistence type="predicted"/>
<keyword evidence="2" id="KW-1185">Reference proteome</keyword>
<protein>
    <submittedName>
        <fullName evidence="1">Uncharacterized protein</fullName>
    </submittedName>
</protein>
<evidence type="ECO:0000313" key="2">
    <source>
        <dbReference type="Proteomes" id="UP000276133"/>
    </source>
</evidence>
<dbReference type="EMBL" id="REGN01010389">
    <property type="protein sequence ID" value="RMZ99154.1"/>
    <property type="molecule type" value="Genomic_DNA"/>
</dbReference>
<dbReference type="AlphaFoldDB" id="A0A3M7PKA3"/>
<name>A0A3M7PKA3_BRAPC</name>
<sequence>MGNVLLFYFIGGIVKFKYKLKKNSSFFDELKLKCRVCCTLLHYFFKKNFWDYPVMLSADNILAKNG</sequence>
<comment type="caution">
    <text evidence="1">The sequence shown here is derived from an EMBL/GenBank/DDBJ whole genome shotgun (WGS) entry which is preliminary data.</text>
</comment>
<accession>A0A3M7PKA3</accession>
<reference evidence="1 2" key="1">
    <citation type="journal article" date="2018" name="Sci. Rep.">
        <title>Genomic signatures of local adaptation to the degree of environmental predictability in rotifers.</title>
        <authorList>
            <person name="Franch-Gras L."/>
            <person name="Hahn C."/>
            <person name="Garcia-Roger E.M."/>
            <person name="Carmona M.J."/>
            <person name="Serra M."/>
            <person name="Gomez A."/>
        </authorList>
    </citation>
    <scope>NUCLEOTIDE SEQUENCE [LARGE SCALE GENOMIC DNA]</scope>
    <source>
        <strain evidence="1">HYR1</strain>
    </source>
</reference>